<accession>A0A0L0P5T3</accession>
<dbReference type="EMBL" id="LGST01000009">
    <property type="protein sequence ID" value="KNE01580.1"/>
    <property type="molecule type" value="Genomic_DNA"/>
</dbReference>
<dbReference type="Proteomes" id="UP000037122">
    <property type="component" value="Unassembled WGS sequence"/>
</dbReference>
<proteinExistence type="predicted"/>
<gene>
    <name evidence="1" type="ORF">QG37_01413</name>
</gene>
<reference evidence="2" key="1">
    <citation type="journal article" date="2015" name="BMC Genomics">
        <title>Draft genome of a commonly misdiagnosed multidrug resistant pathogen Candida auris.</title>
        <authorList>
            <person name="Chatterjee S."/>
            <person name="Alampalli S.V."/>
            <person name="Nageshan R.K."/>
            <person name="Chettiar S.T."/>
            <person name="Joshi S."/>
            <person name="Tatu U.S."/>
        </authorList>
    </citation>
    <scope>NUCLEOTIDE SEQUENCE [LARGE SCALE GENOMIC DNA]</scope>
    <source>
        <strain evidence="2">6684</strain>
    </source>
</reference>
<sequence>MSVVALSRELPPADKGSEVRLQGNISQRKKKKCEKFTIQEVKGEKHLVPFTRRARFVGFDFLPVDLAIL</sequence>
<protein>
    <submittedName>
        <fullName evidence="1">Uncharacterized protein</fullName>
    </submittedName>
</protein>
<dbReference type="AlphaFoldDB" id="A0A0L0P5T3"/>
<dbReference type="VEuPathDB" id="FungiDB:QG37_01413"/>
<name>A0A0L0P5T3_CANAR</name>
<evidence type="ECO:0000313" key="2">
    <source>
        <dbReference type="Proteomes" id="UP000037122"/>
    </source>
</evidence>
<organism evidence="1 2">
    <name type="scientific">Candidozyma auris</name>
    <name type="common">Yeast</name>
    <name type="synonym">Candida auris</name>
    <dbReference type="NCBI Taxonomy" id="498019"/>
    <lineage>
        <taxon>Eukaryota</taxon>
        <taxon>Fungi</taxon>
        <taxon>Dikarya</taxon>
        <taxon>Ascomycota</taxon>
        <taxon>Saccharomycotina</taxon>
        <taxon>Pichiomycetes</taxon>
        <taxon>Metschnikowiaceae</taxon>
        <taxon>Candidozyma</taxon>
    </lineage>
</organism>
<evidence type="ECO:0000313" key="1">
    <source>
        <dbReference type="EMBL" id="KNE01580.1"/>
    </source>
</evidence>
<comment type="caution">
    <text evidence="1">The sequence shown here is derived from an EMBL/GenBank/DDBJ whole genome shotgun (WGS) entry which is preliminary data.</text>
</comment>